<dbReference type="Proteomes" id="UP001206925">
    <property type="component" value="Unassembled WGS sequence"/>
</dbReference>
<comment type="caution">
    <text evidence="1">The sequence shown here is derived from an EMBL/GenBank/DDBJ whole genome shotgun (WGS) entry which is preliminary data.</text>
</comment>
<dbReference type="EMBL" id="JAMZMK010010483">
    <property type="protein sequence ID" value="KAI7731296.1"/>
    <property type="molecule type" value="Genomic_DNA"/>
</dbReference>
<dbReference type="AlphaFoldDB" id="A0AAD5BX66"/>
<reference evidence="1" key="1">
    <citation type="submission" date="2022-06" db="EMBL/GenBank/DDBJ databases">
        <title>Uncovering the hologenomic basis of an extraordinary plant invasion.</title>
        <authorList>
            <person name="Bieker V.C."/>
            <person name="Martin M.D."/>
            <person name="Gilbert T."/>
            <person name="Hodgins K."/>
            <person name="Battlay P."/>
            <person name="Petersen B."/>
            <person name="Wilson J."/>
        </authorList>
    </citation>
    <scope>NUCLEOTIDE SEQUENCE</scope>
    <source>
        <strain evidence="1">AA19_3_7</strain>
        <tissue evidence="1">Leaf</tissue>
    </source>
</reference>
<feature type="non-terminal residue" evidence="1">
    <location>
        <position position="1"/>
    </location>
</feature>
<accession>A0AAD5BX66</accession>
<name>A0AAD5BX66_AMBAR</name>
<proteinExistence type="predicted"/>
<gene>
    <name evidence="1" type="ORF">M8C21_002572</name>
</gene>
<sequence length="56" mass="6389">KSITGVYQCNHRCFKHNNFRLPNICQQIQSTAKICNSWTKQADPSSCQDENETGTN</sequence>
<protein>
    <submittedName>
        <fullName evidence="1">Uncharacterized protein</fullName>
    </submittedName>
</protein>
<organism evidence="1 2">
    <name type="scientific">Ambrosia artemisiifolia</name>
    <name type="common">Common ragweed</name>
    <dbReference type="NCBI Taxonomy" id="4212"/>
    <lineage>
        <taxon>Eukaryota</taxon>
        <taxon>Viridiplantae</taxon>
        <taxon>Streptophyta</taxon>
        <taxon>Embryophyta</taxon>
        <taxon>Tracheophyta</taxon>
        <taxon>Spermatophyta</taxon>
        <taxon>Magnoliopsida</taxon>
        <taxon>eudicotyledons</taxon>
        <taxon>Gunneridae</taxon>
        <taxon>Pentapetalae</taxon>
        <taxon>asterids</taxon>
        <taxon>campanulids</taxon>
        <taxon>Asterales</taxon>
        <taxon>Asteraceae</taxon>
        <taxon>Asteroideae</taxon>
        <taxon>Heliantheae alliance</taxon>
        <taxon>Heliantheae</taxon>
        <taxon>Ambrosia</taxon>
    </lineage>
</organism>
<evidence type="ECO:0000313" key="2">
    <source>
        <dbReference type="Proteomes" id="UP001206925"/>
    </source>
</evidence>
<keyword evidence="2" id="KW-1185">Reference proteome</keyword>
<evidence type="ECO:0000313" key="1">
    <source>
        <dbReference type="EMBL" id="KAI7731296.1"/>
    </source>
</evidence>